<protein>
    <submittedName>
        <fullName evidence="1">Uncharacterized protein</fullName>
    </submittedName>
</protein>
<evidence type="ECO:0000313" key="1">
    <source>
        <dbReference type="EMBL" id="QJA49485.1"/>
    </source>
</evidence>
<accession>A0A6H1ZQC7</accession>
<reference evidence="1" key="1">
    <citation type="submission" date="2020-03" db="EMBL/GenBank/DDBJ databases">
        <title>The deep terrestrial virosphere.</title>
        <authorList>
            <person name="Holmfeldt K."/>
            <person name="Nilsson E."/>
            <person name="Simone D."/>
            <person name="Lopez-Fernandez M."/>
            <person name="Wu X."/>
            <person name="de Brujin I."/>
            <person name="Lundin D."/>
            <person name="Andersson A."/>
            <person name="Bertilsson S."/>
            <person name="Dopson M."/>
        </authorList>
    </citation>
    <scope>NUCLEOTIDE SEQUENCE</scope>
    <source>
        <strain evidence="1">TM448A01384</strain>
        <strain evidence="2">TM448B01418</strain>
    </source>
</reference>
<gene>
    <name evidence="1" type="ORF">TM448A01384_0011</name>
    <name evidence="2" type="ORF">TM448B01418_0010</name>
</gene>
<sequence>MEETKLSKYGIKLVLNIGDTTYVFEPNNETIKSLTGALEKKVVKQIGENGFKAMKLALAVMNRPNVRWRRYR</sequence>
<dbReference type="AlphaFoldDB" id="A0A6H1ZQC7"/>
<proteinExistence type="predicted"/>
<dbReference type="EMBL" id="MT144756">
    <property type="protein sequence ID" value="QJH98879.1"/>
    <property type="molecule type" value="Genomic_DNA"/>
</dbReference>
<name>A0A6H1ZQC7_9ZZZZ</name>
<evidence type="ECO:0000313" key="2">
    <source>
        <dbReference type="EMBL" id="QJH98879.1"/>
    </source>
</evidence>
<dbReference type="EMBL" id="MT144139">
    <property type="protein sequence ID" value="QJA49485.1"/>
    <property type="molecule type" value="Genomic_DNA"/>
</dbReference>
<organism evidence="1">
    <name type="scientific">viral metagenome</name>
    <dbReference type="NCBI Taxonomy" id="1070528"/>
    <lineage>
        <taxon>unclassified sequences</taxon>
        <taxon>metagenomes</taxon>
        <taxon>organismal metagenomes</taxon>
    </lineage>
</organism>